<dbReference type="GO" id="GO:0046677">
    <property type="term" value="P:response to antibiotic"/>
    <property type="evidence" value="ECO:0007669"/>
    <property type="project" value="InterPro"/>
</dbReference>
<dbReference type="InterPro" id="IPR007815">
    <property type="entry name" value="Emycin_Estase"/>
</dbReference>
<dbReference type="GO" id="GO:0016787">
    <property type="term" value="F:hydrolase activity"/>
    <property type="evidence" value="ECO:0007669"/>
    <property type="project" value="UniProtKB-KW"/>
</dbReference>
<proteinExistence type="predicted"/>
<keyword evidence="2" id="KW-1185">Reference proteome</keyword>
<dbReference type="PANTHER" id="PTHR31299:SF0">
    <property type="entry name" value="ESTERASE, PUTATIVE (AFU_ORTHOLOGUE AFUA_1G05850)-RELATED"/>
    <property type="match status" value="1"/>
</dbReference>
<sequence length="447" mass="50406">MSLTAIPRGDPATLAHRLGRAVRPACEPLPPVEDGAAFGACFDRYADARIVLLGEASHGSAEFYRARAAITRRLIAQYGYDIVAVEADWPDAARIDRYVRHRPADPHDEPAFTRFPAWMWRNEDVAAFVQWLHRHNRGLPPERRTEFRGLDVYSLRASIASVLAYLERVDPEAAAQARRRYGCLTPWQTEPAWYGRAVLRGERDPCEDEVHAQLRDILARRLEYAAQDGDDWFDAAQNARTILAAEQYYRSMFRGATESWNLRDRHMFETLQQVLRARGPDARAVVWAHNSHIGHAPATAMGWQGQFNIGELCRTAYGEAAVLIGFGTDRGTVAAADDWDEPMRVKDVLPSRADSYEQVFLQAGVPCALADLRKPANRAARQALLPPRLERAIGVVYRPDTEFHSHYFQAVLPDQFDGYVWYEQTRAVTPLAAPAPHGMPDTYPFAV</sequence>
<reference evidence="2" key="1">
    <citation type="submission" date="2017-05" db="EMBL/GenBank/DDBJ databases">
        <title>Complete and WGS of Bordetella genogroups.</title>
        <authorList>
            <person name="Spilker T."/>
            <person name="Lipuma J."/>
        </authorList>
    </citation>
    <scope>NUCLEOTIDE SEQUENCE [LARGE SCALE GENOMIC DNA]</scope>
    <source>
        <strain evidence="2">AU8256</strain>
    </source>
</reference>
<dbReference type="Pfam" id="PF05139">
    <property type="entry name" value="Erythro_esteras"/>
    <property type="match status" value="1"/>
</dbReference>
<dbReference type="SUPFAM" id="SSF159501">
    <property type="entry name" value="EreA/ChaN-like"/>
    <property type="match status" value="1"/>
</dbReference>
<dbReference type="Gene3D" id="3.30.1870.10">
    <property type="entry name" value="EreA-like, domain 2"/>
    <property type="match status" value="1"/>
</dbReference>
<dbReference type="Gene3D" id="3.40.1660.10">
    <property type="entry name" value="EreA-like (biosynthetic domain)"/>
    <property type="match status" value="1"/>
</dbReference>
<protein>
    <submittedName>
        <fullName evidence="1">Carboxylic ester hydrolase</fullName>
    </submittedName>
</protein>
<dbReference type="RefSeq" id="WP_094806775.1">
    <property type="nucleotide sequence ID" value="NZ_NEVT01000006.1"/>
</dbReference>
<dbReference type="InterPro" id="IPR014622">
    <property type="entry name" value="UCP036794_erythomycin"/>
</dbReference>
<organism evidence="1 2">
    <name type="scientific">Bordetella genomosp. 2</name>
    <dbReference type="NCBI Taxonomy" id="1983456"/>
    <lineage>
        <taxon>Bacteria</taxon>
        <taxon>Pseudomonadati</taxon>
        <taxon>Pseudomonadota</taxon>
        <taxon>Betaproteobacteria</taxon>
        <taxon>Burkholderiales</taxon>
        <taxon>Alcaligenaceae</taxon>
        <taxon>Bordetella</taxon>
    </lineage>
</organism>
<dbReference type="CDD" id="cd14728">
    <property type="entry name" value="Ere-like"/>
    <property type="match status" value="1"/>
</dbReference>
<evidence type="ECO:0000313" key="1">
    <source>
        <dbReference type="EMBL" id="OZI75819.1"/>
    </source>
</evidence>
<gene>
    <name evidence="1" type="ORF">CAL24_11460</name>
</gene>
<dbReference type="Proteomes" id="UP000215633">
    <property type="component" value="Unassembled WGS sequence"/>
</dbReference>
<accession>A0A261VP39</accession>
<dbReference type="InterPro" id="IPR052036">
    <property type="entry name" value="Hydrolase/PRTase-associated"/>
</dbReference>
<comment type="caution">
    <text evidence="1">The sequence shown here is derived from an EMBL/GenBank/DDBJ whole genome shotgun (WGS) entry which is preliminary data.</text>
</comment>
<keyword evidence="1" id="KW-0378">Hydrolase</keyword>
<dbReference type="AlphaFoldDB" id="A0A261VP39"/>
<dbReference type="EMBL" id="NEVT01000006">
    <property type="protein sequence ID" value="OZI75819.1"/>
    <property type="molecule type" value="Genomic_DNA"/>
</dbReference>
<name>A0A261VP39_9BORD</name>
<evidence type="ECO:0000313" key="2">
    <source>
        <dbReference type="Proteomes" id="UP000215633"/>
    </source>
</evidence>
<dbReference type="PIRSF" id="PIRSF036794">
    <property type="entry name" value="UCP_erythr_ester"/>
    <property type="match status" value="1"/>
</dbReference>
<dbReference type="PANTHER" id="PTHR31299">
    <property type="entry name" value="ESTERASE, PUTATIVE (AFU_ORTHOLOGUE AFUA_1G05850)-RELATED"/>
    <property type="match status" value="1"/>
</dbReference>